<protein>
    <recommendedName>
        <fullName evidence="4">Protein KTI12 homolog</fullName>
    </recommendedName>
</protein>
<evidence type="ECO:0000313" key="5">
    <source>
        <dbReference type="Proteomes" id="UP000046393"/>
    </source>
</evidence>
<accession>A0A0N5AQZ9</accession>
<dbReference type="STRING" id="451379.A0A0N5AQZ9"/>
<evidence type="ECO:0000313" key="6">
    <source>
        <dbReference type="WBParaSite" id="SMUV_0000712801-mRNA-1"/>
    </source>
</evidence>
<dbReference type="SUPFAM" id="SSF52540">
    <property type="entry name" value="P-loop containing nucleoside triphosphate hydrolases"/>
    <property type="match status" value="1"/>
</dbReference>
<keyword evidence="1" id="KW-0547">Nucleotide-binding</keyword>
<dbReference type="Gene3D" id="3.40.50.300">
    <property type="entry name" value="P-loop containing nucleotide triphosphate hydrolases"/>
    <property type="match status" value="1"/>
</dbReference>
<dbReference type="AlphaFoldDB" id="A0A0N5AQZ9"/>
<evidence type="ECO:0000256" key="3">
    <source>
        <dbReference type="ARBA" id="ARBA00025768"/>
    </source>
</evidence>
<dbReference type="InterPro" id="IPR013641">
    <property type="entry name" value="KTI12/PSTK"/>
</dbReference>
<reference evidence="6" key="1">
    <citation type="submission" date="2017-02" db="UniProtKB">
        <authorList>
            <consortium name="WormBaseParasite"/>
        </authorList>
    </citation>
    <scope>IDENTIFICATION</scope>
</reference>
<comment type="similarity">
    <text evidence="3">Belongs to the KTI12 family.</text>
</comment>
<evidence type="ECO:0000256" key="1">
    <source>
        <dbReference type="ARBA" id="ARBA00022741"/>
    </source>
</evidence>
<proteinExistence type="inferred from homology"/>
<keyword evidence="2" id="KW-0067">ATP-binding</keyword>
<sequence>MPLLVITGAPASGKSTITKRIYDYFCEKSDLTVTIVSDEDSGNFTRAIYEDPRNERQQRDFLRSEVQRYLSGNSFVICDSLNYLKGKFLSVMFFGFRYELYCVAKLVKTTYAVLFCKADEETVRRLNAEKELAERYDEKILNELRARFEVPQAKNRWEFPLFEVEIGDEQCFRNDGDNKQSLAKSVILPFDDLFSCLIKGKQLTENLSTVITPIITHDFIQTLEQVTKEITKSVFEQQNGAIVGNLFLVPHCSVSEKVIFKRQRTLAELSRLRRQFTSYIKKHPIEDHQKIASLFVNFLNSS</sequence>
<evidence type="ECO:0000256" key="2">
    <source>
        <dbReference type="ARBA" id="ARBA00022840"/>
    </source>
</evidence>
<dbReference type="PANTHER" id="PTHR12435">
    <property type="match status" value="1"/>
</dbReference>
<dbReference type="GO" id="GO:0005524">
    <property type="term" value="F:ATP binding"/>
    <property type="evidence" value="ECO:0007669"/>
    <property type="project" value="UniProtKB-KW"/>
</dbReference>
<evidence type="ECO:0000256" key="4">
    <source>
        <dbReference type="ARBA" id="ARBA00026170"/>
    </source>
</evidence>
<organism evidence="5 6">
    <name type="scientific">Syphacia muris</name>
    <dbReference type="NCBI Taxonomy" id="451379"/>
    <lineage>
        <taxon>Eukaryota</taxon>
        <taxon>Metazoa</taxon>
        <taxon>Ecdysozoa</taxon>
        <taxon>Nematoda</taxon>
        <taxon>Chromadorea</taxon>
        <taxon>Rhabditida</taxon>
        <taxon>Spirurina</taxon>
        <taxon>Oxyuridomorpha</taxon>
        <taxon>Oxyuroidea</taxon>
        <taxon>Oxyuridae</taxon>
        <taxon>Syphacia</taxon>
    </lineage>
</organism>
<name>A0A0N5AQZ9_9BILA</name>
<dbReference type="WBParaSite" id="SMUV_0000712801-mRNA-1">
    <property type="protein sequence ID" value="SMUV_0000712801-mRNA-1"/>
    <property type="gene ID" value="SMUV_0000712801"/>
</dbReference>
<dbReference type="Proteomes" id="UP000046393">
    <property type="component" value="Unplaced"/>
</dbReference>
<dbReference type="InterPro" id="IPR027417">
    <property type="entry name" value="P-loop_NTPase"/>
</dbReference>
<dbReference type="Pfam" id="PF08433">
    <property type="entry name" value="KTI12"/>
    <property type="match status" value="1"/>
</dbReference>
<keyword evidence="5" id="KW-1185">Reference proteome</keyword>